<sequence>MPAQKRESVLLRYAAALGIPQFSTLSLGVAWTLGFAVALAAGALADAFQANAPAFPLMPTASLAVGLNGLCALLSILLGYSVWDAFSIYQPFAGGEVYVLLQGCGWTLLAAASAVMVVYLLQLEPPTFRYGALTILEGFASIGNILLLVSVRYFAPSESRSRSVEGDPRRSMDNPDRGSALEWMLHSPNSETGLVVIFLLSQLFLCNVGALFQSVSSPVMMLFTIFHVLSGIIIHLVIGWKQTEGFKMLRGPIETLYSLLSWLVYVLALAGGIALIRTGTDAPQVTFGMTALAAFIGILSKLVLVRTARAKASQDPVRSTVAKYARFLLSAMATTLACISVGIMYYVRREENFFIGSRNGRALMEGLLFCQTLSVLFLLALSPVTHLIGRVIYGDAFSFFQPFRGSTGFVFLQALGWAFFAACILCMTFHMTATNFRWILYATATGAMGQFFIQFSIEAFASVSSPEAAQAAESGKRREVKPEKESLISGELIVSLLLQLASIILRLVVDISLTQDREFSYVRKQLLISFATLAFVVSVPLAHYSGTSKDIPFFAPFCGSGTYIALQALGWVGYALFLLKSVLEHVLSLNGLVSMHFASDYPFFLWFTMEGCLQLVPLLLVVLSVVTEARFSVSQQRGRRMVTEALECVKAALAEGFEDREANERAALQVSMRILAASALSAHGMQYDRAHFCIGGKPAPERRAATKASEVMKHIDLTVGDEEDVLPLFPTEAETRNGAATLLVMMLCFASASGYVIAALWASKLPLVSFVFSVGGLAVCTISCVGTHCGYGVLLQGHTGEYTFFMLFKGGPVFVALQIAGWVSYACTFILTLIHTLEDEGQTVELLAAALFSVFCQILILVSIPKFDSRPRRLTYLEENGEGVVAVLVFVGAFLFGHLYLRAQEFFRELDAACAVDAGMALSTRRSHVPFSVMALSIVAAVPFVLVTLGRSTKRLVTVAHSPRRDIDAEEDEQWGRRKSLILNVILRISEIVMLMLGMTTPMVFMFLVYHIVKGVQSGIMPLIQYWIPVPLMAVILALLLSLVPHVMSIGVRRQFQSFRECVVVCSVYSIAIISFSIIYGPAFWLPFHSVGVYYTGAVALALSVGAPFRPLRILLRFGVYAMLGYATYVEYLRVLERHTTLSALATLGYYAIDALELLVWLWYLPLYDGKPEETGKYRSLPFVKWAEKYLFRDIGNYFSYRVILEDDSVSMRDGGNQYIFAFHPHGVFAGSALCGIFSEAWAQKIGQNAKTYVSTHEASVVFNVPIIRDFNLSLGALSVTRAAIGASISRGNSPLIVIGGQAELLLTKRSDMVMSVVTYHHGFVRLALRHKVPLVPLISFAEQNVLDIVPAPKLQRATLKLLGFPFPIIPHGRWLLPLPHRTPLTLVVGSPLPIPPGASADNPNDVVTLADAYFAALRTLFYKHRAAAGYPEMELEFHSRKGKKTA</sequence>
<keyword evidence="8" id="KW-0443">Lipid metabolism</keyword>
<dbReference type="PANTHER" id="PTHR12317">
    <property type="entry name" value="DIACYLGLYCEROL O-ACYLTRANSFERASE"/>
    <property type="match status" value="1"/>
</dbReference>
<evidence type="ECO:0000256" key="8">
    <source>
        <dbReference type="ARBA" id="ARBA00023098"/>
    </source>
</evidence>
<dbReference type="EC" id="2.3.1.20" evidence="12"/>
<keyword evidence="10 12" id="KW-0012">Acyltransferase</keyword>
<evidence type="ECO:0000256" key="4">
    <source>
        <dbReference type="ARBA" id="ARBA00022679"/>
    </source>
</evidence>
<evidence type="ECO:0000256" key="1">
    <source>
        <dbReference type="ARBA" id="ARBA00004477"/>
    </source>
</evidence>
<keyword evidence="6" id="KW-0256">Endoplasmic reticulum</keyword>
<evidence type="ECO:0000256" key="6">
    <source>
        <dbReference type="ARBA" id="ARBA00022824"/>
    </source>
</evidence>
<keyword evidence="7 11" id="KW-1133">Transmembrane helix</keyword>
<evidence type="ECO:0000256" key="10">
    <source>
        <dbReference type="ARBA" id="ARBA00023315"/>
    </source>
</evidence>
<feature type="transmembrane region" description="Helical" evidence="11">
    <location>
        <begin position="100"/>
        <end position="121"/>
    </location>
</feature>
<feature type="transmembrane region" description="Helical" evidence="11">
    <location>
        <begin position="814"/>
        <end position="834"/>
    </location>
</feature>
<dbReference type="Pfam" id="PF03982">
    <property type="entry name" value="DAGAT"/>
    <property type="match status" value="1"/>
</dbReference>
<feature type="transmembrane region" description="Helical" evidence="11">
    <location>
        <begin position="133"/>
        <end position="155"/>
    </location>
</feature>
<comment type="subcellular location">
    <subcellularLocation>
        <location evidence="1">Endoplasmic reticulum membrane</location>
        <topology evidence="1">Multi-pass membrane protein</topology>
    </subcellularLocation>
</comment>
<feature type="transmembrane region" description="Helical" evidence="11">
    <location>
        <begin position="551"/>
        <end position="579"/>
    </location>
</feature>
<feature type="transmembrane region" description="Helical" evidence="11">
    <location>
        <begin position="1144"/>
        <end position="1165"/>
    </location>
</feature>
<feature type="transmembrane region" description="Helical" evidence="11">
    <location>
        <begin position="767"/>
        <end position="794"/>
    </location>
</feature>
<feature type="transmembrane region" description="Helical" evidence="11">
    <location>
        <begin position="409"/>
        <end position="431"/>
    </location>
</feature>
<evidence type="ECO:0000256" key="9">
    <source>
        <dbReference type="ARBA" id="ARBA00023136"/>
    </source>
</evidence>
<protein>
    <submittedName>
        <fullName evidence="12">Putative diacylglycerol acyltransferase</fullName>
        <ecNumber evidence="12">2.3.1.20</ecNumber>
    </submittedName>
</protein>
<feature type="transmembrane region" description="Helical" evidence="11">
    <location>
        <begin position="884"/>
        <end position="901"/>
    </location>
</feature>
<keyword evidence="13" id="KW-1185">Reference proteome</keyword>
<evidence type="ECO:0000256" key="2">
    <source>
        <dbReference type="ARBA" id="ARBA00005420"/>
    </source>
</evidence>
<feature type="transmembrane region" description="Helical" evidence="11">
    <location>
        <begin position="285"/>
        <end position="304"/>
    </location>
</feature>
<name>A0A3R7N5U7_9TRYP</name>
<dbReference type="PANTHER" id="PTHR12317:SF34">
    <property type="entry name" value="ACYLTRANSFERASE"/>
    <property type="match status" value="1"/>
</dbReference>
<dbReference type="CDD" id="cd07987">
    <property type="entry name" value="LPLAT_MGAT-like"/>
    <property type="match status" value="1"/>
</dbReference>
<gene>
    <name evidence="12" type="ORF">Tco025E_01852</name>
</gene>
<feature type="transmembrane region" description="Helical" evidence="11">
    <location>
        <begin position="846"/>
        <end position="864"/>
    </location>
</feature>
<feature type="transmembrane region" description="Helical" evidence="11">
    <location>
        <begin position="1114"/>
        <end position="1132"/>
    </location>
</feature>
<feature type="transmembrane region" description="Helical" evidence="11">
    <location>
        <begin position="526"/>
        <end position="545"/>
    </location>
</feature>
<evidence type="ECO:0000256" key="7">
    <source>
        <dbReference type="ARBA" id="ARBA00022989"/>
    </source>
</evidence>
<dbReference type="GO" id="GO:0005789">
    <property type="term" value="C:endoplasmic reticulum membrane"/>
    <property type="evidence" value="ECO:0007669"/>
    <property type="project" value="UniProtKB-SubCell"/>
</dbReference>
<keyword evidence="3" id="KW-0444">Lipid biosynthesis</keyword>
<feature type="transmembrane region" description="Helical" evidence="11">
    <location>
        <begin position="1024"/>
        <end position="1050"/>
    </location>
</feature>
<feature type="transmembrane region" description="Helical" evidence="11">
    <location>
        <begin position="29"/>
        <end position="48"/>
    </location>
</feature>
<organism evidence="12 13">
    <name type="scientific">Trypanosoma conorhini</name>
    <dbReference type="NCBI Taxonomy" id="83891"/>
    <lineage>
        <taxon>Eukaryota</taxon>
        <taxon>Discoba</taxon>
        <taxon>Euglenozoa</taxon>
        <taxon>Kinetoplastea</taxon>
        <taxon>Metakinetoplastina</taxon>
        <taxon>Trypanosomatida</taxon>
        <taxon>Trypanosomatidae</taxon>
        <taxon>Trypanosoma</taxon>
    </lineage>
</organism>
<feature type="transmembrane region" description="Helical" evidence="11">
    <location>
        <begin position="324"/>
        <end position="347"/>
    </location>
</feature>
<evidence type="ECO:0000256" key="5">
    <source>
        <dbReference type="ARBA" id="ARBA00022692"/>
    </source>
</evidence>
<reference evidence="12 13" key="1">
    <citation type="journal article" date="2018" name="BMC Genomics">
        <title>Genomic comparison of Trypanosoma conorhini and Trypanosoma rangeli to Trypanosoma cruzi strains of high and low virulence.</title>
        <authorList>
            <person name="Bradwell K.R."/>
            <person name="Koparde V.N."/>
            <person name="Matveyev A.V."/>
            <person name="Serrano M.G."/>
            <person name="Alves J.M."/>
            <person name="Parikh H."/>
            <person name="Huang B."/>
            <person name="Lee V."/>
            <person name="Espinosa-Alvarez O."/>
            <person name="Ortiz P.A."/>
            <person name="Costa-Martins A.G."/>
            <person name="Teixeira M.M."/>
            <person name="Buck G.A."/>
        </authorList>
    </citation>
    <scope>NUCLEOTIDE SEQUENCE [LARGE SCALE GENOMIC DNA]</scope>
    <source>
        <strain evidence="12 13">025E</strain>
    </source>
</reference>
<feature type="transmembrane region" description="Helical" evidence="11">
    <location>
        <begin position="739"/>
        <end position="761"/>
    </location>
</feature>
<proteinExistence type="inferred from homology"/>
<dbReference type="InterPro" id="IPR007130">
    <property type="entry name" value="DAGAT"/>
</dbReference>
<evidence type="ECO:0000256" key="11">
    <source>
        <dbReference type="SAM" id="Phobius"/>
    </source>
</evidence>
<dbReference type="GO" id="GO:0006629">
    <property type="term" value="P:lipid metabolic process"/>
    <property type="evidence" value="ECO:0007669"/>
    <property type="project" value="UniProtKB-KW"/>
</dbReference>
<feature type="transmembrane region" description="Helical" evidence="11">
    <location>
        <begin position="613"/>
        <end position="631"/>
    </location>
</feature>
<feature type="transmembrane region" description="Helical" evidence="11">
    <location>
        <begin position="929"/>
        <end position="949"/>
    </location>
</feature>
<keyword evidence="5 11" id="KW-0812">Transmembrane</keyword>
<dbReference type="GO" id="GO:0004144">
    <property type="term" value="F:diacylglycerol O-acyltransferase activity"/>
    <property type="evidence" value="ECO:0007669"/>
    <property type="project" value="UniProtKB-EC"/>
</dbReference>
<dbReference type="RefSeq" id="XP_029231092.1">
    <property type="nucleotide sequence ID" value="XM_029368788.1"/>
</dbReference>
<feature type="transmembrane region" description="Helical" evidence="11">
    <location>
        <begin position="60"/>
        <end position="80"/>
    </location>
</feature>
<feature type="transmembrane region" description="Helical" evidence="11">
    <location>
        <begin position="985"/>
        <end position="1012"/>
    </location>
</feature>
<feature type="transmembrane region" description="Helical" evidence="11">
    <location>
        <begin position="193"/>
        <end position="212"/>
    </location>
</feature>
<dbReference type="OrthoDB" id="264532at2759"/>
<evidence type="ECO:0000256" key="3">
    <source>
        <dbReference type="ARBA" id="ARBA00022516"/>
    </source>
</evidence>
<evidence type="ECO:0000313" key="13">
    <source>
        <dbReference type="Proteomes" id="UP000284403"/>
    </source>
</evidence>
<accession>A0A3R7N5U7</accession>
<evidence type="ECO:0000313" key="12">
    <source>
        <dbReference type="EMBL" id="RNF25886.1"/>
    </source>
</evidence>
<feature type="transmembrane region" description="Helical" evidence="11">
    <location>
        <begin position="1062"/>
        <end position="1080"/>
    </location>
</feature>
<comment type="similarity">
    <text evidence="2">Belongs to the diacylglycerol acyltransferase family.</text>
</comment>
<dbReference type="Proteomes" id="UP000284403">
    <property type="component" value="Unassembled WGS sequence"/>
</dbReference>
<dbReference type="EMBL" id="MKKU01000067">
    <property type="protein sequence ID" value="RNF25886.1"/>
    <property type="molecule type" value="Genomic_DNA"/>
</dbReference>
<keyword evidence="4 12" id="KW-0808">Transferase</keyword>
<feature type="transmembrane region" description="Helical" evidence="11">
    <location>
        <begin position="260"/>
        <end position="278"/>
    </location>
</feature>
<comment type="caution">
    <text evidence="12">The sequence shown here is derived from an EMBL/GenBank/DDBJ whole genome shotgun (WGS) entry which is preliminary data.</text>
</comment>
<dbReference type="GeneID" id="40315463"/>
<feature type="transmembrane region" description="Helical" evidence="11">
    <location>
        <begin position="367"/>
        <end position="389"/>
    </location>
</feature>
<feature type="transmembrane region" description="Helical" evidence="11">
    <location>
        <begin position="492"/>
        <end position="514"/>
    </location>
</feature>
<keyword evidence="9 11" id="KW-0472">Membrane</keyword>
<feature type="transmembrane region" description="Helical" evidence="11">
    <location>
        <begin position="219"/>
        <end position="240"/>
    </location>
</feature>